<reference evidence="4 5" key="1">
    <citation type="journal article" date="2019" name="Front. Genet.">
        <title>Whole-Genome Sequencing of the Opportunistic Yeast Pathogen Candida inconspicua Uncovers Its Hybrid Origin.</title>
        <authorList>
            <person name="Mixao V."/>
            <person name="Hansen A.P."/>
            <person name="Saus E."/>
            <person name="Boekhout T."/>
            <person name="Lass-Florl C."/>
            <person name="Gabaldon T."/>
        </authorList>
    </citation>
    <scope>NUCLEOTIDE SEQUENCE [LARGE SCALE GENOMIC DNA]</scope>
    <source>
        <strain evidence="4 5">CBS 180</strain>
    </source>
</reference>
<keyword evidence="1" id="KW-0819">tRNA processing</keyword>
<proteinExistence type="inferred from homology"/>
<dbReference type="OrthoDB" id="3180714at2759"/>
<dbReference type="Pfam" id="PF00383">
    <property type="entry name" value="dCMP_cyt_deam_1"/>
    <property type="match status" value="1"/>
</dbReference>
<evidence type="ECO:0000259" key="3">
    <source>
        <dbReference type="PROSITE" id="PS51747"/>
    </source>
</evidence>
<dbReference type="GO" id="GO:0052717">
    <property type="term" value="F:tRNA-specific adenosine-34 deaminase activity"/>
    <property type="evidence" value="ECO:0007669"/>
    <property type="project" value="TreeGrafter"/>
</dbReference>
<dbReference type="Proteomes" id="UP000307173">
    <property type="component" value="Unassembled WGS sequence"/>
</dbReference>
<dbReference type="GO" id="GO:0005634">
    <property type="term" value="C:nucleus"/>
    <property type="evidence" value="ECO:0007669"/>
    <property type="project" value="TreeGrafter"/>
</dbReference>
<dbReference type="GO" id="GO:0008033">
    <property type="term" value="P:tRNA processing"/>
    <property type="evidence" value="ECO:0007669"/>
    <property type="project" value="UniProtKB-KW"/>
</dbReference>
<dbReference type="AlphaFoldDB" id="A0A4T0X6F9"/>
<dbReference type="SUPFAM" id="SSF53927">
    <property type="entry name" value="Cytidine deaminase-like"/>
    <property type="match status" value="1"/>
</dbReference>
<dbReference type="InterPro" id="IPR002125">
    <property type="entry name" value="CMP_dCMP_dom"/>
</dbReference>
<evidence type="ECO:0000256" key="1">
    <source>
        <dbReference type="ARBA" id="ARBA00022694"/>
    </source>
</evidence>
<feature type="domain" description="CMP/dCMP-type deaminase" evidence="3">
    <location>
        <begin position="165"/>
        <end position="289"/>
    </location>
</feature>
<evidence type="ECO:0000256" key="2">
    <source>
        <dbReference type="ARBA" id="ARBA00038160"/>
    </source>
</evidence>
<evidence type="ECO:0000313" key="5">
    <source>
        <dbReference type="Proteomes" id="UP000307173"/>
    </source>
</evidence>
<dbReference type="CDD" id="cd01285">
    <property type="entry name" value="nucleoside_deaminase"/>
    <property type="match status" value="1"/>
</dbReference>
<comment type="similarity">
    <text evidence="2">Belongs to the cytidine and deoxycytidylate deaminase family. ADAT3 subfamily.</text>
</comment>
<dbReference type="STRING" id="52247.A0A4T0X6F9"/>
<keyword evidence="5" id="KW-1185">Reference proteome</keyword>
<dbReference type="PANTHER" id="PTHR11079">
    <property type="entry name" value="CYTOSINE DEAMINASE FAMILY MEMBER"/>
    <property type="match status" value="1"/>
</dbReference>
<dbReference type="GO" id="GO:0005737">
    <property type="term" value="C:cytoplasm"/>
    <property type="evidence" value="ECO:0007669"/>
    <property type="project" value="TreeGrafter"/>
</dbReference>
<organism evidence="4 5">
    <name type="scientific">Pichia inconspicua</name>
    <dbReference type="NCBI Taxonomy" id="52247"/>
    <lineage>
        <taxon>Eukaryota</taxon>
        <taxon>Fungi</taxon>
        <taxon>Dikarya</taxon>
        <taxon>Ascomycota</taxon>
        <taxon>Saccharomycotina</taxon>
        <taxon>Pichiomycetes</taxon>
        <taxon>Pichiales</taxon>
        <taxon>Pichiaceae</taxon>
        <taxon>Pichia</taxon>
    </lineage>
</organism>
<dbReference type="Gene3D" id="3.40.140.10">
    <property type="entry name" value="Cytidine Deaminase, domain 2"/>
    <property type="match status" value="1"/>
</dbReference>
<comment type="caution">
    <text evidence="4">The sequence shown here is derived from an EMBL/GenBank/DDBJ whole genome shotgun (WGS) entry which is preliminary data.</text>
</comment>
<accession>A0A4T0X6F9</accession>
<sequence>MNPDIDYQEGIFFEVLERQFHQSASYEPVLLNYWVCEIIPHETPKILKLIKNEFNSTSEQVKHLKRMQKTKNSNDETMLKVLLCPESTKEEETMGGRTYSVTILQNLLKQYGLSEFTITKHKIPINKPIDKDTNILWSEKYWPILWKGNPLFQELDEIYKNIEFEKVQKYVQMVTELSSSNKFNTPIVTIFVDPKTEEIKSINYDERTADDPINHTVMRCISDVADSELKRRTQQSHNDKSENNYLCLNYHVYTTHEPCIMCSMALVHSRISQLVYIRPSPKTGGIGKTSGSGEMIHISCSLNWKYEAFRYIDDNVVKSVEVIDETIYV</sequence>
<dbReference type="PROSITE" id="PS51747">
    <property type="entry name" value="CYT_DCMP_DEAMINASES_2"/>
    <property type="match status" value="1"/>
</dbReference>
<dbReference type="InterPro" id="IPR016193">
    <property type="entry name" value="Cytidine_deaminase-like"/>
</dbReference>
<dbReference type="PANTHER" id="PTHR11079:SF156">
    <property type="entry name" value="INACTIVE TRNA-SPECIFIC ADENOSINE DEAMINASE-LIKE PROTEIN 3-RELATED"/>
    <property type="match status" value="1"/>
</dbReference>
<dbReference type="EMBL" id="SELW01000049">
    <property type="protein sequence ID" value="TID31049.1"/>
    <property type="molecule type" value="Genomic_DNA"/>
</dbReference>
<evidence type="ECO:0000313" key="4">
    <source>
        <dbReference type="EMBL" id="TID31049.1"/>
    </source>
</evidence>
<name>A0A4T0X6F9_9ASCO</name>
<protein>
    <recommendedName>
        <fullName evidence="3">CMP/dCMP-type deaminase domain-containing protein</fullName>
    </recommendedName>
</protein>
<gene>
    <name evidence="4" type="ORF">CANINC_000293</name>
</gene>